<dbReference type="Gene3D" id="1.10.1660.10">
    <property type="match status" value="1"/>
</dbReference>
<evidence type="ECO:0000256" key="1">
    <source>
        <dbReference type="SAM" id="Coils"/>
    </source>
</evidence>
<keyword evidence="3" id="KW-1185">Reference proteome</keyword>
<keyword evidence="1" id="KW-0175">Coiled coil</keyword>
<gene>
    <name evidence="2" type="ORF">ESB13_16615</name>
</gene>
<dbReference type="EMBL" id="SDHZ01000002">
    <property type="protein sequence ID" value="RXK83702.1"/>
    <property type="molecule type" value="Genomic_DNA"/>
</dbReference>
<feature type="coiled-coil region" evidence="1">
    <location>
        <begin position="71"/>
        <end position="98"/>
    </location>
</feature>
<accession>A0A4Q1D597</accession>
<name>A0A4Q1D597_9BACT</name>
<organism evidence="2 3">
    <name type="scientific">Filimonas effusa</name>
    <dbReference type="NCBI Taxonomy" id="2508721"/>
    <lineage>
        <taxon>Bacteria</taxon>
        <taxon>Pseudomonadati</taxon>
        <taxon>Bacteroidota</taxon>
        <taxon>Chitinophagia</taxon>
        <taxon>Chitinophagales</taxon>
        <taxon>Chitinophagaceae</taxon>
        <taxon>Filimonas</taxon>
    </lineage>
</organism>
<sequence length="99" mass="11557">MELNEFVNLGDFCDCHHISYTFISGLHDAGLIEITVVDNNQLLNIAQLKELEMMVRLHNELDINSEGIEAVTHLLHKLNELQHELKTVKQRLSWYESHY</sequence>
<dbReference type="RefSeq" id="WP_129004754.1">
    <property type="nucleotide sequence ID" value="NZ_SDHZ01000002.1"/>
</dbReference>
<dbReference type="OrthoDB" id="1494789at2"/>
<dbReference type="Pfam" id="PF13591">
    <property type="entry name" value="MerR_2"/>
    <property type="match status" value="1"/>
</dbReference>
<evidence type="ECO:0000313" key="2">
    <source>
        <dbReference type="EMBL" id="RXK83702.1"/>
    </source>
</evidence>
<dbReference type="AlphaFoldDB" id="A0A4Q1D597"/>
<reference evidence="2 3" key="1">
    <citation type="submission" date="2019-01" db="EMBL/GenBank/DDBJ databases">
        <title>Filimonas sp. strain TTM-71.</title>
        <authorList>
            <person name="Chen W.-M."/>
        </authorList>
    </citation>
    <scope>NUCLEOTIDE SEQUENCE [LARGE SCALE GENOMIC DNA]</scope>
    <source>
        <strain evidence="2 3">TTM-71</strain>
    </source>
</reference>
<comment type="caution">
    <text evidence="2">The sequence shown here is derived from an EMBL/GenBank/DDBJ whole genome shotgun (WGS) entry which is preliminary data.</text>
</comment>
<proteinExistence type="predicted"/>
<dbReference type="Proteomes" id="UP000290545">
    <property type="component" value="Unassembled WGS sequence"/>
</dbReference>
<evidence type="ECO:0000313" key="3">
    <source>
        <dbReference type="Proteomes" id="UP000290545"/>
    </source>
</evidence>
<protein>
    <submittedName>
        <fullName evidence="2">MerR family transcriptional regulator</fullName>
    </submittedName>
</protein>